<dbReference type="Proteomes" id="UP001291912">
    <property type="component" value="Unassembled WGS sequence"/>
</dbReference>
<dbReference type="RefSeq" id="WP_194423482.1">
    <property type="nucleotide sequence ID" value="NZ_BAAAPT010000001.1"/>
</dbReference>
<evidence type="ECO:0000256" key="4">
    <source>
        <dbReference type="ARBA" id="ARBA00023204"/>
    </source>
</evidence>
<keyword evidence="8" id="KW-1185">Reference proteome</keyword>
<reference evidence="7 8" key="1">
    <citation type="submission" date="2023-10" db="EMBL/GenBank/DDBJ databases">
        <title>Microbacterium xanthum sp. nov., isolated from seaweed.</title>
        <authorList>
            <person name="Lee S.D."/>
        </authorList>
    </citation>
    <scope>NUCLEOTIDE SEQUENCE [LARGE SCALE GENOMIC DNA]</scope>
    <source>
        <strain evidence="7 8">KCTC 19124</strain>
    </source>
</reference>
<keyword evidence="4 5" id="KW-0234">DNA repair</keyword>
<dbReference type="SUPFAM" id="SSF50486">
    <property type="entry name" value="FMT C-terminal domain-like"/>
    <property type="match status" value="1"/>
</dbReference>
<dbReference type="HAMAP" id="MF_00527">
    <property type="entry name" value="3MGH"/>
    <property type="match status" value="1"/>
</dbReference>
<keyword evidence="2 5" id="KW-0227">DNA damage</keyword>
<dbReference type="InterPro" id="IPR036995">
    <property type="entry name" value="MPG_sf"/>
</dbReference>
<keyword evidence="3 5" id="KW-0378">Hydrolase</keyword>
<protein>
    <recommendedName>
        <fullName evidence="5">Putative 3-methyladenine DNA glycosylase</fullName>
        <ecNumber evidence="5">3.2.2.-</ecNumber>
    </recommendedName>
</protein>
<dbReference type="EMBL" id="JAWJYN010000001">
    <property type="protein sequence ID" value="MDZ8160796.1"/>
    <property type="molecule type" value="Genomic_DNA"/>
</dbReference>
<evidence type="ECO:0000256" key="6">
    <source>
        <dbReference type="SAM" id="MobiDB-lite"/>
    </source>
</evidence>
<dbReference type="PANTHER" id="PTHR10429:SF0">
    <property type="entry name" value="DNA-3-METHYLADENINE GLYCOSYLASE"/>
    <property type="match status" value="1"/>
</dbReference>
<evidence type="ECO:0000256" key="5">
    <source>
        <dbReference type="HAMAP-Rule" id="MF_00527"/>
    </source>
</evidence>
<dbReference type="GO" id="GO:0016798">
    <property type="term" value="F:hydrolase activity, acting on glycosyl bonds"/>
    <property type="evidence" value="ECO:0007669"/>
    <property type="project" value="UniProtKB-KW"/>
</dbReference>
<dbReference type="NCBIfam" id="NF002003">
    <property type="entry name" value="PRK00802.1-3"/>
    <property type="match status" value="1"/>
</dbReference>
<evidence type="ECO:0000256" key="3">
    <source>
        <dbReference type="ARBA" id="ARBA00022801"/>
    </source>
</evidence>
<evidence type="ECO:0000313" key="8">
    <source>
        <dbReference type="Proteomes" id="UP001291912"/>
    </source>
</evidence>
<evidence type="ECO:0000256" key="2">
    <source>
        <dbReference type="ARBA" id="ARBA00022763"/>
    </source>
</evidence>
<dbReference type="InterPro" id="IPR003180">
    <property type="entry name" value="MPG"/>
</dbReference>
<dbReference type="PANTHER" id="PTHR10429">
    <property type="entry name" value="DNA-3-METHYLADENINE GLYCOSYLASE"/>
    <property type="match status" value="1"/>
</dbReference>
<dbReference type="CDD" id="cd00540">
    <property type="entry name" value="AAG"/>
    <property type="match status" value="1"/>
</dbReference>
<sequence length="237" mass="24821">MTSVVGGVPVRAAGRTDLIGLPLEVAPRLLGGVLVTEVDGDRVAVRLTEVEAYLGLGTGEVPDPGSHARRGPTSRNATMWGDPGHLYVYLSHGIHSCVNVVCGPSGVAGAVLFRAGEVVEGRDVAIRRRTTGRGVVRRDRDIARGPGRLGDAVGLRHAVHDGLDAIGPEGDRETTARLWLPAHPVIAPACGPRVGVAGVAGTAEYPWRFWIEGDPTVSAFRWGRGAAELSSPTRPAC</sequence>
<dbReference type="EC" id="3.2.2.-" evidence="5"/>
<accession>A0ABU5N3Y0</accession>
<evidence type="ECO:0000256" key="1">
    <source>
        <dbReference type="ARBA" id="ARBA00009232"/>
    </source>
</evidence>
<comment type="similarity">
    <text evidence="1 5">Belongs to the DNA glycosylase MPG family.</text>
</comment>
<dbReference type="InterPro" id="IPR011034">
    <property type="entry name" value="Formyl_transferase-like_C_sf"/>
</dbReference>
<proteinExistence type="inferred from homology"/>
<keyword evidence="7" id="KW-0326">Glycosidase</keyword>
<dbReference type="Gene3D" id="3.10.300.10">
    <property type="entry name" value="Methylpurine-DNA glycosylase (MPG)"/>
    <property type="match status" value="1"/>
</dbReference>
<dbReference type="Pfam" id="PF02245">
    <property type="entry name" value="Pur_DNA_glyco"/>
    <property type="match status" value="1"/>
</dbReference>
<evidence type="ECO:0000313" key="7">
    <source>
        <dbReference type="EMBL" id="MDZ8160796.1"/>
    </source>
</evidence>
<organism evidence="7 8">
    <name type="scientific">Microbacterium aquimaris</name>
    <dbReference type="NCBI Taxonomy" id="459816"/>
    <lineage>
        <taxon>Bacteria</taxon>
        <taxon>Bacillati</taxon>
        <taxon>Actinomycetota</taxon>
        <taxon>Actinomycetes</taxon>
        <taxon>Micrococcales</taxon>
        <taxon>Microbacteriaceae</taxon>
        <taxon>Microbacterium</taxon>
    </lineage>
</organism>
<dbReference type="NCBIfam" id="TIGR00567">
    <property type="entry name" value="3mg"/>
    <property type="match status" value="1"/>
</dbReference>
<gene>
    <name evidence="7" type="ORF">R2Q92_03045</name>
</gene>
<comment type="caution">
    <text evidence="7">The sequence shown here is derived from an EMBL/GenBank/DDBJ whole genome shotgun (WGS) entry which is preliminary data.</text>
</comment>
<name>A0ABU5N3Y0_9MICO</name>
<feature type="region of interest" description="Disordered" evidence="6">
    <location>
        <begin position="58"/>
        <end position="77"/>
    </location>
</feature>